<dbReference type="SMART" id="SM00388">
    <property type="entry name" value="HisKA"/>
    <property type="match status" value="1"/>
</dbReference>
<dbReference type="CDD" id="cd00082">
    <property type="entry name" value="HisKA"/>
    <property type="match status" value="1"/>
</dbReference>
<sequence length="388" mass="43387">MGLLNKVSIRMRVTLLAGGIVLATSMLLTLSSIYNAQDKFTHLNAAYKAIEGPLVRTEDSDSVQAESNDYEFPPEGLISVPAVAAVQAQKQFDSWSYIYLMIVSGIGMIVTYIVAGKALKPLQDLNHSIINITEHNLEERIPVSVANDEIGSLANSFNAMLERLNESFLRQKRFSANVSHELKTPLSILNAGIQVLQLDDEPAVEDYKDTIEMAERNIKRLMNIVDDLFVLTHESNMDDVDEIELKKLFIQIEAELQPSYKDKNIHVTYEFEWDTMKGNTTIVYRAFFNLLENAMKYNVINGTIVIKTWTADHMGKMSISDSGLGIPSEEIDEIFEPFYRVDSSRSRKIAGAGLGLSIVKAIIEKHGWEIEVESTVNAGTRFVISGIS</sequence>
<dbReference type="InterPro" id="IPR050351">
    <property type="entry name" value="BphY/WalK/GraS-like"/>
</dbReference>
<dbReference type="GO" id="GO:0005886">
    <property type="term" value="C:plasma membrane"/>
    <property type="evidence" value="ECO:0007669"/>
    <property type="project" value="UniProtKB-SubCell"/>
</dbReference>
<evidence type="ECO:0000259" key="14">
    <source>
        <dbReference type="PROSITE" id="PS50885"/>
    </source>
</evidence>
<dbReference type="InterPro" id="IPR003594">
    <property type="entry name" value="HATPase_dom"/>
</dbReference>
<feature type="domain" description="Histidine kinase" evidence="13">
    <location>
        <begin position="177"/>
        <end position="388"/>
    </location>
</feature>
<dbReference type="AlphaFoldDB" id="A0A2Z2KK77"/>
<dbReference type="FunFam" id="3.30.565.10:FF:000006">
    <property type="entry name" value="Sensor histidine kinase WalK"/>
    <property type="match status" value="1"/>
</dbReference>
<dbReference type="EC" id="2.7.13.3" evidence="3"/>
<evidence type="ECO:0000256" key="7">
    <source>
        <dbReference type="ARBA" id="ARBA00022741"/>
    </source>
</evidence>
<dbReference type="SUPFAM" id="SSF55874">
    <property type="entry name" value="ATPase domain of HSP90 chaperone/DNA topoisomerase II/histidine kinase"/>
    <property type="match status" value="1"/>
</dbReference>
<feature type="transmembrane region" description="Helical" evidence="12">
    <location>
        <begin position="12"/>
        <end position="34"/>
    </location>
</feature>
<dbReference type="GO" id="GO:0016036">
    <property type="term" value="P:cellular response to phosphate starvation"/>
    <property type="evidence" value="ECO:0007669"/>
    <property type="project" value="TreeGrafter"/>
</dbReference>
<dbReference type="InterPro" id="IPR004358">
    <property type="entry name" value="Sig_transdc_His_kin-like_C"/>
</dbReference>
<dbReference type="Proteomes" id="UP000249890">
    <property type="component" value="Chromosome"/>
</dbReference>
<dbReference type="Pfam" id="PF02518">
    <property type="entry name" value="HATPase_c"/>
    <property type="match status" value="1"/>
</dbReference>
<dbReference type="EMBL" id="CP021780">
    <property type="protein sequence ID" value="ASA23730.1"/>
    <property type="molecule type" value="Genomic_DNA"/>
</dbReference>
<dbReference type="InterPro" id="IPR005467">
    <property type="entry name" value="His_kinase_dom"/>
</dbReference>
<evidence type="ECO:0000256" key="6">
    <source>
        <dbReference type="ARBA" id="ARBA00022679"/>
    </source>
</evidence>
<evidence type="ECO:0000259" key="13">
    <source>
        <dbReference type="PROSITE" id="PS50109"/>
    </source>
</evidence>
<dbReference type="SMART" id="SM00304">
    <property type="entry name" value="HAMP"/>
    <property type="match status" value="1"/>
</dbReference>
<keyword evidence="11 12" id="KW-0472">Membrane</keyword>
<proteinExistence type="predicted"/>
<keyword evidence="12" id="KW-1133">Transmembrane helix</keyword>
<keyword evidence="4" id="KW-1003">Cell membrane</keyword>
<keyword evidence="5" id="KW-0597">Phosphoprotein</keyword>
<dbReference type="KEGG" id="pdh:B9T62_24830"/>
<feature type="transmembrane region" description="Helical" evidence="12">
    <location>
        <begin position="97"/>
        <end position="115"/>
    </location>
</feature>
<dbReference type="SUPFAM" id="SSF47384">
    <property type="entry name" value="Homodimeric domain of signal transducing histidine kinase"/>
    <property type="match status" value="1"/>
</dbReference>
<feature type="domain" description="HAMP" evidence="14">
    <location>
        <begin position="116"/>
        <end position="169"/>
    </location>
</feature>
<dbReference type="InterPro" id="IPR003661">
    <property type="entry name" value="HisK_dim/P_dom"/>
</dbReference>
<keyword evidence="9" id="KW-0067">ATP-binding</keyword>
<evidence type="ECO:0000256" key="10">
    <source>
        <dbReference type="ARBA" id="ARBA00023012"/>
    </source>
</evidence>
<evidence type="ECO:0000256" key="9">
    <source>
        <dbReference type="ARBA" id="ARBA00022840"/>
    </source>
</evidence>
<reference evidence="15 16" key="1">
    <citation type="submission" date="2017-06" db="EMBL/GenBank/DDBJ databases">
        <title>Complete genome sequence of Paenibacillus donghaensis KCTC 13049T isolated from East Sea sediment, South Korea.</title>
        <authorList>
            <person name="Jung B.K."/>
            <person name="Hong S.-J."/>
            <person name="Shin J.-H."/>
        </authorList>
    </citation>
    <scope>NUCLEOTIDE SEQUENCE [LARGE SCALE GENOMIC DNA]</scope>
    <source>
        <strain evidence="15 16">KCTC 13049</strain>
    </source>
</reference>
<dbReference type="PROSITE" id="PS50885">
    <property type="entry name" value="HAMP"/>
    <property type="match status" value="1"/>
</dbReference>
<evidence type="ECO:0000313" key="16">
    <source>
        <dbReference type="Proteomes" id="UP000249890"/>
    </source>
</evidence>
<dbReference type="SMART" id="SM00387">
    <property type="entry name" value="HATPase_c"/>
    <property type="match status" value="1"/>
</dbReference>
<dbReference type="PROSITE" id="PS50109">
    <property type="entry name" value="HIS_KIN"/>
    <property type="match status" value="1"/>
</dbReference>
<dbReference type="InterPro" id="IPR036097">
    <property type="entry name" value="HisK_dim/P_sf"/>
</dbReference>
<evidence type="ECO:0000256" key="3">
    <source>
        <dbReference type="ARBA" id="ARBA00012438"/>
    </source>
</evidence>
<keyword evidence="8" id="KW-0418">Kinase</keyword>
<keyword evidence="10" id="KW-0902">Two-component regulatory system</keyword>
<name>A0A2Z2KK77_9BACL</name>
<dbReference type="GO" id="GO:0004721">
    <property type="term" value="F:phosphoprotein phosphatase activity"/>
    <property type="evidence" value="ECO:0007669"/>
    <property type="project" value="TreeGrafter"/>
</dbReference>
<evidence type="ECO:0000256" key="4">
    <source>
        <dbReference type="ARBA" id="ARBA00022475"/>
    </source>
</evidence>
<protein>
    <recommendedName>
        <fullName evidence="3">histidine kinase</fullName>
        <ecNumber evidence="3">2.7.13.3</ecNumber>
    </recommendedName>
</protein>
<dbReference type="PRINTS" id="PR00344">
    <property type="entry name" value="BCTRLSENSOR"/>
</dbReference>
<keyword evidence="16" id="KW-1185">Reference proteome</keyword>
<dbReference type="Gene3D" id="1.10.287.130">
    <property type="match status" value="1"/>
</dbReference>
<evidence type="ECO:0000256" key="5">
    <source>
        <dbReference type="ARBA" id="ARBA00022553"/>
    </source>
</evidence>
<evidence type="ECO:0000256" key="8">
    <source>
        <dbReference type="ARBA" id="ARBA00022777"/>
    </source>
</evidence>
<comment type="subcellular location">
    <subcellularLocation>
        <location evidence="2">Cell membrane</location>
        <topology evidence="2">Multi-pass membrane protein</topology>
    </subcellularLocation>
</comment>
<gene>
    <name evidence="15" type="ORF">B9T62_24830</name>
</gene>
<dbReference type="Gene3D" id="6.10.340.10">
    <property type="match status" value="1"/>
</dbReference>
<dbReference type="Gene3D" id="3.30.565.10">
    <property type="entry name" value="Histidine kinase-like ATPase, C-terminal domain"/>
    <property type="match status" value="1"/>
</dbReference>
<dbReference type="InterPro" id="IPR003660">
    <property type="entry name" value="HAMP_dom"/>
</dbReference>
<dbReference type="PANTHER" id="PTHR45453">
    <property type="entry name" value="PHOSPHATE REGULON SENSOR PROTEIN PHOR"/>
    <property type="match status" value="1"/>
</dbReference>
<dbReference type="GO" id="GO:0005524">
    <property type="term" value="F:ATP binding"/>
    <property type="evidence" value="ECO:0007669"/>
    <property type="project" value="UniProtKB-KW"/>
</dbReference>
<keyword evidence="6" id="KW-0808">Transferase</keyword>
<evidence type="ECO:0000256" key="11">
    <source>
        <dbReference type="ARBA" id="ARBA00023136"/>
    </source>
</evidence>
<dbReference type="OrthoDB" id="9813151at2"/>
<evidence type="ECO:0000256" key="2">
    <source>
        <dbReference type="ARBA" id="ARBA00004651"/>
    </source>
</evidence>
<dbReference type="CDD" id="cd00075">
    <property type="entry name" value="HATPase"/>
    <property type="match status" value="1"/>
</dbReference>
<dbReference type="SUPFAM" id="SSF158472">
    <property type="entry name" value="HAMP domain-like"/>
    <property type="match status" value="1"/>
</dbReference>
<dbReference type="Pfam" id="PF00512">
    <property type="entry name" value="HisKA"/>
    <property type="match status" value="1"/>
</dbReference>
<comment type="catalytic activity">
    <reaction evidence="1">
        <text>ATP + protein L-histidine = ADP + protein N-phospho-L-histidine.</text>
        <dbReference type="EC" id="2.7.13.3"/>
    </reaction>
</comment>
<keyword evidence="12" id="KW-0812">Transmembrane</keyword>
<dbReference type="RefSeq" id="WP_087917717.1">
    <property type="nucleotide sequence ID" value="NZ_CP021780.1"/>
</dbReference>
<evidence type="ECO:0000256" key="1">
    <source>
        <dbReference type="ARBA" id="ARBA00000085"/>
    </source>
</evidence>
<dbReference type="InterPro" id="IPR036890">
    <property type="entry name" value="HATPase_C_sf"/>
</dbReference>
<evidence type="ECO:0000256" key="12">
    <source>
        <dbReference type="SAM" id="Phobius"/>
    </source>
</evidence>
<dbReference type="PANTHER" id="PTHR45453:SF1">
    <property type="entry name" value="PHOSPHATE REGULON SENSOR PROTEIN PHOR"/>
    <property type="match status" value="1"/>
</dbReference>
<organism evidence="15 16">
    <name type="scientific">Paenibacillus donghaensis</name>
    <dbReference type="NCBI Taxonomy" id="414771"/>
    <lineage>
        <taxon>Bacteria</taxon>
        <taxon>Bacillati</taxon>
        <taxon>Bacillota</taxon>
        <taxon>Bacilli</taxon>
        <taxon>Bacillales</taxon>
        <taxon>Paenibacillaceae</taxon>
        <taxon>Paenibacillus</taxon>
    </lineage>
</organism>
<evidence type="ECO:0000313" key="15">
    <source>
        <dbReference type="EMBL" id="ASA23730.1"/>
    </source>
</evidence>
<dbReference type="Pfam" id="PF00672">
    <property type="entry name" value="HAMP"/>
    <property type="match status" value="1"/>
</dbReference>
<accession>A0A2Z2KK77</accession>
<keyword evidence="7" id="KW-0547">Nucleotide-binding</keyword>
<dbReference type="CDD" id="cd06225">
    <property type="entry name" value="HAMP"/>
    <property type="match status" value="1"/>
</dbReference>
<dbReference type="GO" id="GO:0000155">
    <property type="term" value="F:phosphorelay sensor kinase activity"/>
    <property type="evidence" value="ECO:0007669"/>
    <property type="project" value="InterPro"/>
</dbReference>